<evidence type="ECO:0000313" key="3">
    <source>
        <dbReference type="Proteomes" id="UP000799438"/>
    </source>
</evidence>
<dbReference type="OrthoDB" id="21513at2759"/>
<feature type="compositionally biased region" description="Low complexity" evidence="1">
    <location>
        <begin position="318"/>
        <end position="334"/>
    </location>
</feature>
<dbReference type="RefSeq" id="XP_033402951.1">
    <property type="nucleotide sequence ID" value="XM_033542788.1"/>
</dbReference>
<dbReference type="GO" id="GO:0006368">
    <property type="term" value="P:transcription elongation by RNA polymerase II"/>
    <property type="evidence" value="ECO:0007669"/>
    <property type="project" value="InterPro"/>
</dbReference>
<gene>
    <name evidence="2" type="ORF">K452DRAFT_304117</name>
</gene>
<feature type="compositionally biased region" description="Low complexity" evidence="1">
    <location>
        <begin position="290"/>
        <end position="302"/>
    </location>
</feature>
<protein>
    <recommendedName>
        <fullName evidence="4">Elongin-A</fullName>
    </recommendedName>
</protein>
<keyword evidence="3" id="KW-1185">Reference proteome</keyword>
<dbReference type="GO" id="GO:0070449">
    <property type="term" value="C:elongin complex"/>
    <property type="evidence" value="ECO:0007669"/>
    <property type="project" value="InterPro"/>
</dbReference>
<dbReference type="Proteomes" id="UP000799438">
    <property type="component" value="Unassembled WGS sequence"/>
</dbReference>
<dbReference type="EMBL" id="ML995474">
    <property type="protein sequence ID" value="KAF2147243.1"/>
    <property type="molecule type" value="Genomic_DNA"/>
</dbReference>
<reference evidence="2" key="1">
    <citation type="journal article" date="2020" name="Stud. Mycol.">
        <title>101 Dothideomycetes genomes: a test case for predicting lifestyles and emergence of pathogens.</title>
        <authorList>
            <person name="Haridas S."/>
            <person name="Albert R."/>
            <person name="Binder M."/>
            <person name="Bloem J."/>
            <person name="Labutti K."/>
            <person name="Salamov A."/>
            <person name="Andreopoulos B."/>
            <person name="Baker S."/>
            <person name="Barry K."/>
            <person name="Bills G."/>
            <person name="Bluhm B."/>
            <person name="Cannon C."/>
            <person name="Castanera R."/>
            <person name="Culley D."/>
            <person name="Daum C."/>
            <person name="Ezra D."/>
            <person name="Gonzalez J."/>
            <person name="Henrissat B."/>
            <person name="Kuo A."/>
            <person name="Liang C."/>
            <person name="Lipzen A."/>
            <person name="Lutzoni F."/>
            <person name="Magnuson J."/>
            <person name="Mondo S."/>
            <person name="Nolan M."/>
            <person name="Ohm R."/>
            <person name="Pangilinan J."/>
            <person name="Park H.-J."/>
            <person name="Ramirez L."/>
            <person name="Alfaro M."/>
            <person name="Sun H."/>
            <person name="Tritt A."/>
            <person name="Yoshinaga Y."/>
            <person name="Zwiers L.-H."/>
            <person name="Turgeon B."/>
            <person name="Goodwin S."/>
            <person name="Spatafora J."/>
            <person name="Crous P."/>
            <person name="Grigoriev I."/>
        </authorList>
    </citation>
    <scope>NUCLEOTIDE SEQUENCE</scope>
    <source>
        <strain evidence="2">CBS 121167</strain>
    </source>
</reference>
<evidence type="ECO:0000256" key="1">
    <source>
        <dbReference type="SAM" id="MobiDB-lite"/>
    </source>
</evidence>
<dbReference type="PANTHER" id="PTHR15141">
    <property type="entry name" value="TRANSCRIPTION ELONGATION FACTOR B POLYPEPTIDE 3"/>
    <property type="match status" value="1"/>
</dbReference>
<name>A0A6A6BV91_9PEZI</name>
<accession>A0A6A6BV91</accession>
<feature type="region of interest" description="Disordered" evidence="1">
    <location>
        <begin position="121"/>
        <end position="170"/>
    </location>
</feature>
<dbReference type="InterPro" id="IPR051870">
    <property type="entry name" value="Elongin-A_domain"/>
</dbReference>
<dbReference type="GeneID" id="54300285"/>
<dbReference type="InterPro" id="IPR010684">
    <property type="entry name" value="RNA_pol_II_trans_fac_SIII_A"/>
</dbReference>
<sequence>MPASSLFEMAKRRVIRNIHLLTDVGDELPYRILEPILKKIENPSQLREIEKNSPHLAEDTGELWLAFIKRDIQNWEDRAHVPRNPSSWAKVYAKLKRDQEAEIEQQQRALKDALKKKELERKKNTSTLLNRNFADPRRAKGGWGSSSSSTQAAQVARDPRNFTYRPGEKKKTLTGKGIIAKIQHQAADHRSQQRLAQGNARALTHSSLGKVTVAPKSMAPEPSRMPVDNGRRVGGPVTGLAAVGGDRFLQERREAIKKKEDAAKERDRLRDREARLKALASGHKLPPRDGSPAEGPSFSSSSRGREAGAGGLPARKAPPLGSSRRSPSPPGGRSANKRKRDANVFMAPRKK</sequence>
<evidence type="ECO:0008006" key="4">
    <source>
        <dbReference type="Google" id="ProtNLM"/>
    </source>
</evidence>
<dbReference type="AlphaFoldDB" id="A0A6A6BV91"/>
<dbReference type="Pfam" id="PF06881">
    <property type="entry name" value="Elongin_A"/>
    <property type="match status" value="1"/>
</dbReference>
<dbReference type="PANTHER" id="PTHR15141:SF76">
    <property type="entry name" value="TRANSCRIPTION ELONGATION FACTOR B POLYPEPTIDE 3"/>
    <property type="match status" value="1"/>
</dbReference>
<organism evidence="2 3">
    <name type="scientific">Aplosporella prunicola CBS 121167</name>
    <dbReference type="NCBI Taxonomy" id="1176127"/>
    <lineage>
        <taxon>Eukaryota</taxon>
        <taxon>Fungi</taxon>
        <taxon>Dikarya</taxon>
        <taxon>Ascomycota</taxon>
        <taxon>Pezizomycotina</taxon>
        <taxon>Dothideomycetes</taxon>
        <taxon>Dothideomycetes incertae sedis</taxon>
        <taxon>Botryosphaeriales</taxon>
        <taxon>Aplosporellaceae</taxon>
        <taxon>Aplosporella</taxon>
    </lineage>
</organism>
<feature type="region of interest" description="Disordered" evidence="1">
    <location>
        <begin position="215"/>
        <end position="351"/>
    </location>
</feature>
<evidence type="ECO:0000313" key="2">
    <source>
        <dbReference type="EMBL" id="KAF2147243.1"/>
    </source>
</evidence>
<dbReference type="Gene3D" id="6.10.250.3180">
    <property type="match status" value="1"/>
</dbReference>
<feature type="compositionally biased region" description="Basic and acidic residues" evidence="1">
    <location>
        <begin position="248"/>
        <end position="276"/>
    </location>
</feature>
<feature type="region of interest" description="Disordered" evidence="1">
    <location>
        <begin position="187"/>
        <end position="206"/>
    </location>
</feature>
<proteinExistence type="predicted"/>